<dbReference type="GO" id="GO:0019120">
    <property type="term" value="F:hydrolase activity, acting on acid halide bonds, in C-halide compounds"/>
    <property type="evidence" value="ECO:0007669"/>
    <property type="project" value="InterPro"/>
</dbReference>
<dbReference type="PANTHER" id="PTHR43316:SF3">
    <property type="entry name" value="HALOACID DEHALOGENASE, TYPE II (AFU_ORTHOLOGUE AFUA_2G07750)-RELATED"/>
    <property type="match status" value="1"/>
</dbReference>
<dbReference type="InterPro" id="IPR051540">
    <property type="entry name" value="S-2-haloacid_dehalogenase"/>
</dbReference>
<evidence type="ECO:0000313" key="2">
    <source>
        <dbReference type="EMBL" id="BCM82529.1"/>
    </source>
</evidence>
<dbReference type="InterPro" id="IPR036412">
    <property type="entry name" value="HAD-like_sf"/>
</dbReference>
<dbReference type="CDD" id="cd02588">
    <property type="entry name" value="HAD_L2-DEX"/>
    <property type="match status" value="1"/>
</dbReference>
<dbReference type="KEGG" id="mind:mvi_09900"/>
<reference evidence="3 4" key="1">
    <citation type="submission" date="2014-11" db="EMBL/GenBank/DDBJ databases">
        <title>Comparative genomics of Methylobacterium species.</title>
        <authorList>
            <person name="Chaudhry V."/>
            <person name="Patil P.B."/>
        </authorList>
    </citation>
    <scope>NUCLEOTIDE SEQUENCE [LARGE SCALE GENOMIC DNA]</scope>
    <source>
        <strain evidence="3 4">SE3.6</strain>
    </source>
</reference>
<dbReference type="SFLD" id="SFLDS00003">
    <property type="entry name" value="Haloacid_Dehalogenase"/>
    <property type="match status" value="1"/>
</dbReference>
<evidence type="ECO:0000313" key="4">
    <source>
        <dbReference type="Proteomes" id="UP000036471"/>
    </source>
</evidence>
<accession>A0A147FR87</accession>
<dbReference type="InterPro" id="IPR006439">
    <property type="entry name" value="HAD-SF_hydro_IA"/>
</dbReference>
<dbReference type="NCBIfam" id="TIGR01549">
    <property type="entry name" value="HAD-SF-IA-v1"/>
    <property type="match status" value="1"/>
</dbReference>
<dbReference type="EMBL" id="JTHG01000281">
    <property type="protein sequence ID" value="KMO14977.1"/>
    <property type="molecule type" value="Genomic_DNA"/>
</dbReference>
<dbReference type="Proteomes" id="UP000663508">
    <property type="component" value="Chromosome"/>
</dbReference>
<dbReference type="EMBL" id="AP024145">
    <property type="protein sequence ID" value="BCM82529.1"/>
    <property type="molecule type" value="Genomic_DNA"/>
</dbReference>
<dbReference type="InterPro" id="IPR023214">
    <property type="entry name" value="HAD_sf"/>
</dbReference>
<dbReference type="InterPro" id="IPR006328">
    <property type="entry name" value="2-HAD"/>
</dbReference>
<evidence type="ECO:0000313" key="5">
    <source>
        <dbReference type="Proteomes" id="UP000663508"/>
    </source>
</evidence>
<dbReference type="Pfam" id="PF00702">
    <property type="entry name" value="Hydrolase"/>
    <property type="match status" value="1"/>
</dbReference>
<gene>
    <name evidence="2" type="ORF">mvi_09900</name>
    <name evidence="3" type="ORF">QR79_24980</name>
</gene>
<dbReference type="NCBIfam" id="TIGR01428">
    <property type="entry name" value="HAD_type_II"/>
    <property type="match status" value="1"/>
</dbReference>
<dbReference type="SUPFAM" id="SSF56784">
    <property type="entry name" value="HAD-like"/>
    <property type="match status" value="1"/>
</dbReference>
<dbReference type="Gene3D" id="1.10.150.750">
    <property type="match status" value="1"/>
</dbReference>
<evidence type="ECO:0000256" key="1">
    <source>
        <dbReference type="ARBA" id="ARBA00022801"/>
    </source>
</evidence>
<organism evidence="2 5">
    <name type="scientific">Methylobacterium indicum</name>
    <dbReference type="NCBI Taxonomy" id="1775910"/>
    <lineage>
        <taxon>Bacteria</taxon>
        <taxon>Pseudomonadati</taxon>
        <taxon>Pseudomonadota</taxon>
        <taxon>Alphaproteobacteria</taxon>
        <taxon>Hyphomicrobiales</taxon>
        <taxon>Methylobacteriaceae</taxon>
        <taxon>Methylobacterium</taxon>
    </lineage>
</organism>
<protein>
    <submittedName>
        <fullName evidence="3">Dehalogenase</fullName>
    </submittedName>
    <submittedName>
        <fullName evidence="2">Hydrolase</fullName>
    </submittedName>
</protein>
<keyword evidence="1 2" id="KW-0378">Hydrolase</keyword>
<dbReference type="SFLD" id="SFLDG01129">
    <property type="entry name" value="C1.5:_HAD__Beta-PGM__Phosphata"/>
    <property type="match status" value="1"/>
</dbReference>
<reference evidence="2" key="2">
    <citation type="submission" date="2020-11" db="EMBL/GenBank/DDBJ databases">
        <title>Complete genome sequence of a novel pathogenic Methylobacterium strain isolated from rice in Vietnam.</title>
        <authorList>
            <person name="Lai K."/>
            <person name="Okazaki S."/>
            <person name="Higashi K."/>
            <person name="Mori H."/>
            <person name="Toyoda A."/>
            <person name="Kurokawa K."/>
        </authorList>
    </citation>
    <scope>NUCLEOTIDE SEQUENCE</scope>
    <source>
        <strain evidence="2">VL1</strain>
    </source>
</reference>
<proteinExistence type="predicted"/>
<name>A0A0J6R0I2_9HYPH</name>
<dbReference type="NCBIfam" id="TIGR01493">
    <property type="entry name" value="HAD-SF-IA-v2"/>
    <property type="match status" value="1"/>
</dbReference>
<dbReference type="RefSeq" id="WP_048431233.1">
    <property type="nucleotide sequence ID" value="NZ_AP024145.1"/>
</dbReference>
<accession>A0A0J6R0I2</accession>
<dbReference type="Proteomes" id="UP000036471">
    <property type="component" value="Unassembled WGS sequence"/>
</dbReference>
<keyword evidence="4" id="KW-1185">Reference proteome</keyword>
<sequence length="222" mass="25023">MARLAPKYITFDCYGTLIYFEMAPVARRLYADRVPAERMDAFVEDFSAYRLDEVLGAWKPYKDVVANALTRTCKRNGVEYRDSDADAVYAAVPTWGPHPDTVEGLAKVAKEFPLVILSNSMKDLIPHSVAKLGAPFHAAYTAEEAQAYKPRMQAFEYMLDQLGCGPEDVLHCSSSFRYDLMTAHDMRITNKVFVNRGHEPANPYYGYHEIKDIRGLPGLLGL</sequence>
<evidence type="ECO:0000313" key="3">
    <source>
        <dbReference type="EMBL" id="KMO14977.1"/>
    </source>
</evidence>
<dbReference type="PANTHER" id="PTHR43316">
    <property type="entry name" value="HYDROLASE, HALOACID DELAHOGENASE-RELATED"/>
    <property type="match status" value="1"/>
</dbReference>
<dbReference type="AlphaFoldDB" id="A0A0J6R0I2"/>
<dbReference type="Gene3D" id="3.40.50.1000">
    <property type="entry name" value="HAD superfamily/HAD-like"/>
    <property type="match status" value="1"/>
</dbReference>
<dbReference type="OrthoDB" id="9785638at2"/>